<sequence>MTMVPAHMLMAVPNAYAMTILLALGVISLFVMKAWAVETDSVLMMVTLVKTIPAHVSMVMSLMLLADTLKLFVLLYAVQMVHVSLSMVLPSALAMTLTIGLA</sequence>
<feature type="transmembrane region" description="Helical" evidence="1">
    <location>
        <begin position="52"/>
        <end position="76"/>
    </location>
</feature>
<feature type="non-terminal residue" evidence="2">
    <location>
        <position position="102"/>
    </location>
</feature>
<gene>
    <name evidence="2" type="ORF">ADUPG1_005462</name>
</gene>
<protein>
    <recommendedName>
        <fullName evidence="4">NADH dehydrogenase subunit 2</fullName>
    </recommendedName>
</protein>
<evidence type="ECO:0008006" key="4">
    <source>
        <dbReference type="Google" id="ProtNLM"/>
    </source>
</evidence>
<keyword evidence="1" id="KW-0812">Transmembrane</keyword>
<keyword evidence="3" id="KW-1185">Reference proteome</keyword>
<accession>A0ABQ5KEG0</accession>
<feature type="transmembrane region" description="Helical" evidence="1">
    <location>
        <begin position="83"/>
        <end position="101"/>
    </location>
</feature>
<dbReference type="EMBL" id="BQXS01008718">
    <property type="protein sequence ID" value="GKT30291.1"/>
    <property type="molecule type" value="Genomic_DNA"/>
</dbReference>
<proteinExistence type="predicted"/>
<name>A0ABQ5KEG0_9EUKA</name>
<reference evidence="2" key="1">
    <citation type="submission" date="2022-03" db="EMBL/GenBank/DDBJ databases">
        <title>Draft genome sequence of Aduncisulcus paluster, a free-living microaerophilic Fornicata.</title>
        <authorList>
            <person name="Yuyama I."/>
            <person name="Kume K."/>
            <person name="Tamura T."/>
            <person name="Inagaki Y."/>
            <person name="Hashimoto T."/>
        </authorList>
    </citation>
    <scope>NUCLEOTIDE SEQUENCE</scope>
    <source>
        <strain evidence="2">NY0171</strain>
    </source>
</reference>
<evidence type="ECO:0000256" key="1">
    <source>
        <dbReference type="SAM" id="Phobius"/>
    </source>
</evidence>
<keyword evidence="1" id="KW-1133">Transmembrane helix</keyword>
<evidence type="ECO:0000313" key="2">
    <source>
        <dbReference type="EMBL" id="GKT30291.1"/>
    </source>
</evidence>
<organism evidence="2 3">
    <name type="scientific">Aduncisulcus paluster</name>
    <dbReference type="NCBI Taxonomy" id="2918883"/>
    <lineage>
        <taxon>Eukaryota</taxon>
        <taxon>Metamonada</taxon>
        <taxon>Carpediemonas-like organisms</taxon>
        <taxon>Aduncisulcus</taxon>
    </lineage>
</organism>
<keyword evidence="1" id="KW-0472">Membrane</keyword>
<comment type="caution">
    <text evidence="2">The sequence shown here is derived from an EMBL/GenBank/DDBJ whole genome shotgun (WGS) entry which is preliminary data.</text>
</comment>
<dbReference type="Proteomes" id="UP001057375">
    <property type="component" value="Unassembled WGS sequence"/>
</dbReference>
<evidence type="ECO:0000313" key="3">
    <source>
        <dbReference type="Proteomes" id="UP001057375"/>
    </source>
</evidence>